<evidence type="ECO:0000259" key="10">
    <source>
        <dbReference type="Pfam" id="PF02897"/>
    </source>
</evidence>
<feature type="compositionally biased region" description="Polar residues" evidence="8">
    <location>
        <begin position="47"/>
        <end position="56"/>
    </location>
</feature>
<dbReference type="InterPro" id="IPR002470">
    <property type="entry name" value="Peptidase_S9A"/>
</dbReference>
<name>A0AAW1XIY5_RUBAR</name>
<dbReference type="InterPro" id="IPR051543">
    <property type="entry name" value="Serine_Peptidase_S9A"/>
</dbReference>
<dbReference type="SUPFAM" id="SSF50993">
    <property type="entry name" value="Peptidase/esterase 'gauge' domain"/>
    <property type="match status" value="1"/>
</dbReference>
<feature type="domain" description="Peptidase S9 prolyl oligopeptidase catalytic" evidence="9">
    <location>
        <begin position="548"/>
        <end position="763"/>
    </location>
</feature>
<keyword evidence="3 7" id="KW-0645">Protease</keyword>
<comment type="function">
    <text evidence="6">Serine peptidase whose precise substrate specificity remains unclear. Does not cleave peptides after a arginine or lysine residue. Regulates trans-Golgi network morphology and sorting by regulating the membrane binding of the AP-1 complex. May play a role in the regulation of synaptic vesicle exocytosis.</text>
</comment>
<dbReference type="FunFam" id="3.40.50.1820:FF:000005">
    <property type="entry name" value="Prolyl endopeptidase"/>
    <property type="match status" value="1"/>
</dbReference>
<keyword evidence="4 7" id="KW-0378">Hydrolase</keyword>
<evidence type="ECO:0000256" key="5">
    <source>
        <dbReference type="ARBA" id="ARBA00022825"/>
    </source>
</evidence>
<dbReference type="GO" id="GO:0006508">
    <property type="term" value="P:proteolysis"/>
    <property type="evidence" value="ECO:0007669"/>
    <property type="project" value="UniProtKB-KW"/>
</dbReference>
<evidence type="ECO:0000256" key="1">
    <source>
        <dbReference type="ARBA" id="ARBA00001070"/>
    </source>
</evidence>
<dbReference type="PRINTS" id="PR00862">
    <property type="entry name" value="PROLIGOPTASE"/>
</dbReference>
<proteinExistence type="inferred from homology"/>
<gene>
    <name evidence="11" type="ORF">M0R45_022872</name>
</gene>
<dbReference type="AlphaFoldDB" id="A0AAW1XIY5"/>
<dbReference type="InterPro" id="IPR001375">
    <property type="entry name" value="Peptidase_S9_cat"/>
</dbReference>
<evidence type="ECO:0000256" key="6">
    <source>
        <dbReference type="ARBA" id="ARBA00045448"/>
    </source>
</evidence>
<protein>
    <recommendedName>
        <fullName evidence="7">Prolyl endopeptidase</fullName>
        <ecNumber evidence="7">3.4.21.-</ecNumber>
    </recommendedName>
</protein>
<feature type="domain" description="Peptidase S9A N-terminal" evidence="10">
    <location>
        <begin position="67"/>
        <end position="485"/>
    </location>
</feature>
<dbReference type="InterPro" id="IPR023302">
    <property type="entry name" value="Pept_S9A_N"/>
</dbReference>
<dbReference type="GO" id="GO:0005829">
    <property type="term" value="C:cytosol"/>
    <property type="evidence" value="ECO:0007669"/>
    <property type="project" value="TreeGrafter"/>
</dbReference>
<evidence type="ECO:0000256" key="2">
    <source>
        <dbReference type="ARBA" id="ARBA00005228"/>
    </source>
</evidence>
<dbReference type="Proteomes" id="UP001457282">
    <property type="component" value="Unassembled WGS sequence"/>
</dbReference>
<dbReference type="PANTHER" id="PTHR11757:SF19">
    <property type="entry name" value="PROLYL ENDOPEPTIDASE-LIKE"/>
    <property type="match status" value="1"/>
</dbReference>
<evidence type="ECO:0000256" key="4">
    <source>
        <dbReference type="ARBA" id="ARBA00022801"/>
    </source>
</evidence>
<comment type="caution">
    <text evidence="11">The sequence shown here is derived from an EMBL/GenBank/DDBJ whole genome shotgun (WGS) entry which is preliminary data.</text>
</comment>
<sequence length="773" mass="87581">MRMVMRTQLRHSGVSSANLFVNPPLSVSPSSAIADATSVRVRPFTSSEGTFKMSQTESEKQPPPPPPVAKKVEHKIELFGEVRVDNYYWLRDDSRSDPNVLSHLQQENNYTNLLMSGTKKFEQELYAEIRGRIKEDDISAPERKGPYYYYQRTLKDKEYVQHCRRLVPNNEAPHSVYDTMPTGPDAPPEHVILDENIKAQNHAYYRIDAFKVSPDNKLVAYAEDTKGNEIYTVYVIDAETGAPVGQPLVNVTSFLEWTGNEALAYITMDNTLRPDKAWLHKLGAEQSSDSCLYHEKDDMFSLDLQASESKKFLFVASESKTTRFNFYLDVLRPEDGLVVLTPRQDGIDTSVSHRGNHFFLKRRSDQFFNSEVIACSVENTSETTVLLPHRESVKIQDLHLFSDHLVVYEREDGLPKVTIYHLPDVGQPLKRLHGGQAVNFSDPTYSVDPSESEYCSSILRYSYCSMKTPPSIYDYDMETGVSVLKKIETVMGGFEESNYVTERKWASAQDGTQIPISIVYRKDNIKLDGSDPLLLYGYGSYEICIDASFTASRMSLLDRGFIYAIAHIRGGGEMGRKWYENGKLLKKKNTFTDFIACAEYLIEKKYCSKGRLSIDGRSAGGLLIGAVLNMRPDLFKAAVAGVPFVDVLTTMLDPTIPLTTSEWEEWGDPRTEEFYYYIKSYSPVDNVKAQNYPNILVTAGLNDPRVMYSEPAKFVAKLREMKTDKNILLFKCELGAGHFSKSGRFEKLQEDAFIYSFIMKALDMIPAQGSAKN</sequence>
<dbReference type="Gene3D" id="2.130.10.120">
    <property type="entry name" value="Prolyl oligopeptidase, N-terminal domain"/>
    <property type="match status" value="1"/>
</dbReference>
<evidence type="ECO:0000313" key="11">
    <source>
        <dbReference type="EMBL" id="KAK9935788.1"/>
    </source>
</evidence>
<dbReference type="PANTHER" id="PTHR11757">
    <property type="entry name" value="PROTEASE FAMILY S9A OLIGOPEPTIDASE"/>
    <property type="match status" value="1"/>
</dbReference>
<keyword evidence="5 7" id="KW-0720">Serine protease</keyword>
<dbReference type="EC" id="3.4.21.-" evidence="7"/>
<reference evidence="11 12" key="1">
    <citation type="journal article" date="2023" name="G3 (Bethesda)">
        <title>A chromosome-length genome assembly and annotation of blackberry (Rubus argutus, cv. 'Hillquist').</title>
        <authorList>
            <person name="Bruna T."/>
            <person name="Aryal R."/>
            <person name="Dudchenko O."/>
            <person name="Sargent D.J."/>
            <person name="Mead D."/>
            <person name="Buti M."/>
            <person name="Cavallini A."/>
            <person name="Hytonen T."/>
            <person name="Andres J."/>
            <person name="Pham M."/>
            <person name="Weisz D."/>
            <person name="Mascagni F."/>
            <person name="Usai G."/>
            <person name="Natali L."/>
            <person name="Bassil N."/>
            <person name="Fernandez G.E."/>
            <person name="Lomsadze A."/>
            <person name="Armour M."/>
            <person name="Olukolu B."/>
            <person name="Poorten T."/>
            <person name="Britton C."/>
            <person name="Davik J."/>
            <person name="Ashrafi H."/>
            <person name="Aiden E.L."/>
            <person name="Borodovsky M."/>
            <person name="Worthington M."/>
        </authorList>
    </citation>
    <scope>NUCLEOTIDE SEQUENCE [LARGE SCALE GENOMIC DNA]</scope>
    <source>
        <strain evidence="11">PI 553951</strain>
    </source>
</reference>
<accession>A0AAW1XIY5</accession>
<dbReference type="Pfam" id="PF02897">
    <property type="entry name" value="Peptidase_S9_N"/>
    <property type="match status" value="1"/>
</dbReference>
<dbReference type="GO" id="GO:0004252">
    <property type="term" value="F:serine-type endopeptidase activity"/>
    <property type="evidence" value="ECO:0007669"/>
    <property type="project" value="UniProtKB-UniRule"/>
</dbReference>
<feature type="region of interest" description="Disordered" evidence="8">
    <location>
        <begin position="47"/>
        <end position="69"/>
    </location>
</feature>
<evidence type="ECO:0000259" key="9">
    <source>
        <dbReference type="Pfam" id="PF00326"/>
    </source>
</evidence>
<evidence type="ECO:0000313" key="12">
    <source>
        <dbReference type="Proteomes" id="UP001457282"/>
    </source>
</evidence>
<comment type="similarity">
    <text evidence="2 7">Belongs to the peptidase S9A family.</text>
</comment>
<evidence type="ECO:0000256" key="8">
    <source>
        <dbReference type="SAM" id="MobiDB-lite"/>
    </source>
</evidence>
<evidence type="ECO:0000256" key="7">
    <source>
        <dbReference type="RuleBase" id="RU368024"/>
    </source>
</evidence>
<comment type="catalytic activity">
    <reaction evidence="1">
        <text>Hydrolysis of Pro-|-Xaa &gt;&gt; Ala-|-Xaa in oligopeptides.</text>
        <dbReference type="EC" id="3.4.21.26"/>
    </reaction>
</comment>
<dbReference type="SUPFAM" id="SSF53474">
    <property type="entry name" value="alpha/beta-Hydrolases"/>
    <property type="match status" value="1"/>
</dbReference>
<keyword evidence="12" id="KW-1185">Reference proteome</keyword>
<dbReference type="InterPro" id="IPR029058">
    <property type="entry name" value="AB_hydrolase_fold"/>
</dbReference>
<organism evidence="11 12">
    <name type="scientific">Rubus argutus</name>
    <name type="common">Southern blackberry</name>
    <dbReference type="NCBI Taxonomy" id="59490"/>
    <lineage>
        <taxon>Eukaryota</taxon>
        <taxon>Viridiplantae</taxon>
        <taxon>Streptophyta</taxon>
        <taxon>Embryophyta</taxon>
        <taxon>Tracheophyta</taxon>
        <taxon>Spermatophyta</taxon>
        <taxon>Magnoliopsida</taxon>
        <taxon>eudicotyledons</taxon>
        <taxon>Gunneridae</taxon>
        <taxon>Pentapetalae</taxon>
        <taxon>rosids</taxon>
        <taxon>fabids</taxon>
        <taxon>Rosales</taxon>
        <taxon>Rosaceae</taxon>
        <taxon>Rosoideae</taxon>
        <taxon>Rosoideae incertae sedis</taxon>
        <taxon>Rubus</taxon>
    </lineage>
</organism>
<dbReference type="EMBL" id="JBEDUW010000004">
    <property type="protein sequence ID" value="KAK9935788.1"/>
    <property type="molecule type" value="Genomic_DNA"/>
</dbReference>
<dbReference type="Gene3D" id="3.40.50.1820">
    <property type="entry name" value="alpha/beta hydrolase"/>
    <property type="match status" value="1"/>
</dbReference>
<dbReference type="Pfam" id="PF00326">
    <property type="entry name" value="Peptidase_S9"/>
    <property type="match status" value="1"/>
</dbReference>
<evidence type="ECO:0000256" key="3">
    <source>
        <dbReference type="ARBA" id="ARBA00022670"/>
    </source>
</evidence>